<dbReference type="OrthoDB" id="2381952at2759"/>
<gene>
    <name evidence="1" type="ORF">POCULU_LOCUS3388</name>
</gene>
<comment type="caution">
    <text evidence="1">The sequence shown here is derived from an EMBL/GenBank/DDBJ whole genome shotgun (WGS) entry which is preliminary data.</text>
</comment>
<reference evidence="1" key="1">
    <citation type="submission" date="2021-06" db="EMBL/GenBank/DDBJ databases">
        <authorList>
            <person name="Kallberg Y."/>
            <person name="Tangrot J."/>
            <person name="Rosling A."/>
        </authorList>
    </citation>
    <scope>NUCLEOTIDE SEQUENCE</scope>
    <source>
        <strain evidence="1">IA702</strain>
    </source>
</reference>
<protein>
    <submittedName>
        <fullName evidence="1">9021_t:CDS:1</fullName>
    </submittedName>
</protein>
<dbReference type="Proteomes" id="UP000789572">
    <property type="component" value="Unassembled WGS sequence"/>
</dbReference>
<organism evidence="1 2">
    <name type="scientific">Paraglomus occultum</name>
    <dbReference type="NCBI Taxonomy" id="144539"/>
    <lineage>
        <taxon>Eukaryota</taxon>
        <taxon>Fungi</taxon>
        <taxon>Fungi incertae sedis</taxon>
        <taxon>Mucoromycota</taxon>
        <taxon>Glomeromycotina</taxon>
        <taxon>Glomeromycetes</taxon>
        <taxon>Paraglomerales</taxon>
        <taxon>Paraglomeraceae</taxon>
        <taxon>Paraglomus</taxon>
    </lineage>
</organism>
<proteinExistence type="predicted"/>
<evidence type="ECO:0000313" key="1">
    <source>
        <dbReference type="EMBL" id="CAG8517322.1"/>
    </source>
</evidence>
<evidence type="ECO:0000313" key="2">
    <source>
        <dbReference type="Proteomes" id="UP000789572"/>
    </source>
</evidence>
<accession>A0A9N9A498</accession>
<dbReference type="EMBL" id="CAJVPJ010000371">
    <property type="protein sequence ID" value="CAG8517322.1"/>
    <property type="molecule type" value="Genomic_DNA"/>
</dbReference>
<sequence length="124" mass="14872">MAYIKLLLFNESTQESNICEKDFIEEYVIEWAELTKLSDEVFIIEYKLKYWDWSSRFNSSLLAEPESCDPSNNRPSQAPYLIHWNVNNNPVYCKIDSWNEHLVLRCGWTLEFNMVLSLEQHDHY</sequence>
<keyword evidence="2" id="KW-1185">Reference proteome</keyword>
<name>A0A9N9A498_9GLOM</name>
<dbReference type="AlphaFoldDB" id="A0A9N9A498"/>